<dbReference type="InterPro" id="IPR001650">
    <property type="entry name" value="Helicase_C-like"/>
</dbReference>
<dbReference type="SMART" id="SM00490">
    <property type="entry name" value="HELICc"/>
    <property type="match status" value="1"/>
</dbReference>
<dbReference type="Pfam" id="PF13091">
    <property type="entry name" value="PLDc_2"/>
    <property type="match status" value="1"/>
</dbReference>
<gene>
    <name evidence="3" type="ORF">METZ01_LOCUS143091</name>
</gene>
<dbReference type="GO" id="GO:0003677">
    <property type="term" value="F:DNA binding"/>
    <property type="evidence" value="ECO:0007669"/>
    <property type="project" value="InterPro"/>
</dbReference>
<dbReference type="GO" id="GO:0005524">
    <property type="term" value="F:ATP binding"/>
    <property type="evidence" value="ECO:0007669"/>
    <property type="project" value="InterPro"/>
</dbReference>
<dbReference type="PROSITE" id="PS51192">
    <property type="entry name" value="HELICASE_ATP_BIND_1"/>
    <property type="match status" value="1"/>
</dbReference>
<dbReference type="Pfam" id="PF04851">
    <property type="entry name" value="ResIII"/>
    <property type="match status" value="1"/>
</dbReference>
<organism evidence="3">
    <name type="scientific">marine metagenome</name>
    <dbReference type="NCBI Taxonomy" id="408172"/>
    <lineage>
        <taxon>unclassified sequences</taxon>
        <taxon>metagenomes</taxon>
        <taxon>ecological metagenomes</taxon>
    </lineage>
</organism>
<dbReference type="SMART" id="SM00487">
    <property type="entry name" value="DEXDc"/>
    <property type="match status" value="1"/>
</dbReference>
<name>A0A381ZNC8_9ZZZZ</name>
<dbReference type="PROSITE" id="PS51194">
    <property type="entry name" value="HELICASE_CTER"/>
    <property type="match status" value="1"/>
</dbReference>
<dbReference type="AlphaFoldDB" id="A0A381ZNC8"/>
<protein>
    <recommendedName>
        <fullName evidence="4">Helicase</fullName>
    </recommendedName>
</protein>
<dbReference type="GO" id="GO:0016787">
    <property type="term" value="F:hydrolase activity"/>
    <property type="evidence" value="ECO:0007669"/>
    <property type="project" value="InterPro"/>
</dbReference>
<evidence type="ECO:0000259" key="2">
    <source>
        <dbReference type="PROSITE" id="PS51194"/>
    </source>
</evidence>
<dbReference type="InterPro" id="IPR021835">
    <property type="entry name" value="DUF3427"/>
</dbReference>
<dbReference type="SUPFAM" id="SSF56024">
    <property type="entry name" value="Phospholipase D/nuclease"/>
    <property type="match status" value="1"/>
</dbReference>
<evidence type="ECO:0000259" key="1">
    <source>
        <dbReference type="PROSITE" id="PS51192"/>
    </source>
</evidence>
<proteinExistence type="predicted"/>
<feature type="domain" description="Helicase C-terminal" evidence="2">
    <location>
        <begin position="341"/>
        <end position="495"/>
    </location>
</feature>
<dbReference type="Gene3D" id="3.30.870.10">
    <property type="entry name" value="Endonuclease Chain A"/>
    <property type="match status" value="1"/>
</dbReference>
<sequence length="854" mass="99585">SLGAEVYVFDSLSSNQSFHIKSYYFSDFYDSESCIVGSSNLSISAFRSSLEFNAEISDTDFLEDFHTQYRSIWNNPFTCELTESFISEYRLVYEENKNPFLTEERSTETTPEEIETTEIIDIKPFKYIEPNKVQKEALEILETDRELGIEKGLVVMATGLGKTILSALDVQKVRPNRMLFVAHRQEILQQARRAFSQFMTEKDYGYYGSGTKEQDCEFMFAMIQTLGKKKELEKFDKHHFNYIIVDEFHHVGAASYRKLVNYFEPDFFLGLTATPNRTDNIDVLQFCGNNLIYKKNLIDGINLELLCDFEYQGIHDKHVDYTKITWRGKKFDEKELAKSLSTQRRAEYVFENWLEHKQTRTLAFCSSIKHCDFMDNFFQAKGIKSISVHSQSLVNRDDGIAMLKEGEIDILFSVDLFNEGVDIPVVDTIMMLRPTESKILFLQQLGRGLRIASGKDIVKVIDFIGNHKSFLEKPAALFDFDLNAKNIKDFSEKYNNDKLNLPSKTRIFYDPEVIAFFEELVSKSMSYVDQYEEFREKNDSRPTASQFHQFIAKLSHVRSDYGSWFEFIKEMGDLTAEEISCLASNRTFLLNLEKTRMTRCFKMILLSVFLENNMEKISIDDLSKISHRRLRNNLNLSNEIPDEFKDRAAMEANFSAWKKYWLDNPVNALIGGNLKKNEPVFFKSENDYFSCNFEISIQEKKSLIEMAQEIVDFRLFSYKASYDLSYIEMADFEKSHKNQIGKSVKKVETPRFFGLKGEAAKEGHYKMTGHANPPGFDGQVIYITLVKSDMEKDHRYHDFFTTKDHLSWQSKQQIHQQHKQCLNLIHASKRNKPIHLFVRKHQSMHGKTLPFTYC</sequence>
<dbReference type="InterPro" id="IPR025202">
    <property type="entry name" value="PLD-like_dom"/>
</dbReference>
<dbReference type="PANTHER" id="PTHR47396">
    <property type="entry name" value="TYPE I RESTRICTION ENZYME ECOKI R PROTEIN"/>
    <property type="match status" value="1"/>
</dbReference>
<dbReference type="Pfam" id="PF11907">
    <property type="entry name" value="DUF3427"/>
    <property type="match status" value="1"/>
</dbReference>
<dbReference type="GO" id="GO:0005829">
    <property type="term" value="C:cytosol"/>
    <property type="evidence" value="ECO:0007669"/>
    <property type="project" value="TreeGrafter"/>
</dbReference>
<dbReference type="InterPro" id="IPR050742">
    <property type="entry name" value="Helicase_Restrict-Modif_Enz"/>
</dbReference>
<reference evidence="3" key="1">
    <citation type="submission" date="2018-05" db="EMBL/GenBank/DDBJ databases">
        <authorList>
            <person name="Lanie J.A."/>
            <person name="Ng W.-L."/>
            <person name="Kazmierczak K.M."/>
            <person name="Andrzejewski T.M."/>
            <person name="Davidsen T.M."/>
            <person name="Wayne K.J."/>
            <person name="Tettelin H."/>
            <person name="Glass J.I."/>
            <person name="Rusch D."/>
            <person name="Podicherti R."/>
            <person name="Tsui H.-C.T."/>
            <person name="Winkler M.E."/>
        </authorList>
    </citation>
    <scope>NUCLEOTIDE SEQUENCE</scope>
</reference>
<dbReference type="InterPro" id="IPR006935">
    <property type="entry name" value="Helicase/UvrB_N"/>
</dbReference>
<dbReference type="InterPro" id="IPR027417">
    <property type="entry name" value="P-loop_NTPase"/>
</dbReference>
<dbReference type="CDD" id="cd18032">
    <property type="entry name" value="DEXHc_RE_I_III_res"/>
    <property type="match status" value="1"/>
</dbReference>
<dbReference type="Gene3D" id="3.40.50.300">
    <property type="entry name" value="P-loop containing nucleotide triphosphate hydrolases"/>
    <property type="match status" value="2"/>
</dbReference>
<feature type="non-terminal residue" evidence="3">
    <location>
        <position position="1"/>
    </location>
</feature>
<feature type="domain" description="Helicase ATP-binding" evidence="1">
    <location>
        <begin position="143"/>
        <end position="293"/>
    </location>
</feature>
<dbReference type="SUPFAM" id="SSF52540">
    <property type="entry name" value="P-loop containing nucleoside triphosphate hydrolases"/>
    <property type="match status" value="1"/>
</dbReference>
<evidence type="ECO:0000313" key="3">
    <source>
        <dbReference type="EMBL" id="SVA90237.1"/>
    </source>
</evidence>
<feature type="non-terminal residue" evidence="3">
    <location>
        <position position="854"/>
    </location>
</feature>
<dbReference type="PANTHER" id="PTHR47396:SF1">
    <property type="entry name" value="ATP-DEPENDENT HELICASE IRC3-RELATED"/>
    <property type="match status" value="1"/>
</dbReference>
<dbReference type="Pfam" id="PF00271">
    <property type="entry name" value="Helicase_C"/>
    <property type="match status" value="1"/>
</dbReference>
<dbReference type="EMBL" id="UINC01021836">
    <property type="protein sequence ID" value="SVA90237.1"/>
    <property type="molecule type" value="Genomic_DNA"/>
</dbReference>
<accession>A0A381ZNC8</accession>
<evidence type="ECO:0008006" key="4">
    <source>
        <dbReference type="Google" id="ProtNLM"/>
    </source>
</evidence>
<dbReference type="CDD" id="cd18799">
    <property type="entry name" value="SF2_C_EcoAI-like"/>
    <property type="match status" value="1"/>
</dbReference>
<dbReference type="InterPro" id="IPR014001">
    <property type="entry name" value="Helicase_ATP-bd"/>
</dbReference>